<keyword evidence="4" id="KW-1185">Reference proteome</keyword>
<reference evidence="3 4" key="1">
    <citation type="journal article" date="2020" name="G3 (Bethesda)">
        <title>CeMbio - The Caenorhabditis elegans Microbiome Resource.</title>
        <authorList>
            <person name="Dirksen P."/>
            <person name="Assie A."/>
            <person name="Zimmermann J."/>
            <person name="Zhang F."/>
            <person name="Tietje A.M."/>
            <person name="Marsh S.A."/>
            <person name="Felix M.A."/>
            <person name="Shapira M."/>
            <person name="Kaleta C."/>
            <person name="Schulenburg H."/>
            <person name="Samuel B."/>
        </authorList>
    </citation>
    <scope>NUCLEOTIDE SEQUENCE [LARGE SCALE GENOMIC DNA]</scope>
    <source>
        <strain evidence="3 4">BIGb0172</strain>
    </source>
</reference>
<dbReference type="InterPro" id="IPR029033">
    <property type="entry name" value="His_PPase_superfam"/>
</dbReference>
<feature type="binding site" evidence="2">
    <location>
        <begin position="10"/>
        <end position="17"/>
    </location>
    <ligand>
        <name>substrate</name>
    </ligand>
</feature>
<dbReference type="GO" id="GO:0005829">
    <property type="term" value="C:cytosol"/>
    <property type="evidence" value="ECO:0007669"/>
    <property type="project" value="TreeGrafter"/>
</dbReference>
<dbReference type="Gene3D" id="3.40.50.1240">
    <property type="entry name" value="Phosphoglycerate mutase-like"/>
    <property type="match status" value="1"/>
</dbReference>
<organism evidence="3 4">
    <name type="scientific">Comamonas piscis</name>
    <dbReference type="NCBI Taxonomy" id="1562974"/>
    <lineage>
        <taxon>Bacteria</taxon>
        <taxon>Pseudomonadati</taxon>
        <taxon>Pseudomonadota</taxon>
        <taxon>Betaproteobacteria</taxon>
        <taxon>Burkholderiales</taxon>
        <taxon>Comamonadaceae</taxon>
        <taxon>Comamonas</taxon>
    </lineage>
</organism>
<dbReference type="PANTHER" id="PTHR48100">
    <property type="entry name" value="BROAD-SPECIFICITY PHOSPHATASE YOR283W-RELATED"/>
    <property type="match status" value="1"/>
</dbReference>
<dbReference type="KEGG" id="cpis:HS961_05040"/>
<feature type="active site" description="Proton donor/acceptor" evidence="1">
    <location>
        <position position="84"/>
    </location>
</feature>
<dbReference type="GO" id="GO:0016791">
    <property type="term" value="F:phosphatase activity"/>
    <property type="evidence" value="ECO:0007669"/>
    <property type="project" value="TreeGrafter"/>
</dbReference>
<dbReference type="SMART" id="SM00855">
    <property type="entry name" value="PGAM"/>
    <property type="match status" value="1"/>
</dbReference>
<dbReference type="PANTHER" id="PTHR48100:SF44">
    <property type="entry name" value="PHOSPHATASE C1620.13-RELATED"/>
    <property type="match status" value="1"/>
</dbReference>
<gene>
    <name evidence="3" type="ORF">HS961_05040</name>
</gene>
<dbReference type="CDD" id="cd07067">
    <property type="entry name" value="HP_PGM_like"/>
    <property type="match status" value="1"/>
</dbReference>
<dbReference type="Pfam" id="PF00300">
    <property type="entry name" value="His_Phos_1"/>
    <property type="match status" value="1"/>
</dbReference>
<evidence type="ECO:0000313" key="3">
    <source>
        <dbReference type="EMBL" id="QMV72243.1"/>
    </source>
</evidence>
<protein>
    <submittedName>
        <fullName evidence="3">Histidine phosphatase family protein</fullName>
    </submittedName>
</protein>
<dbReference type="EMBL" id="CP058554">
    <property type="protein sequence ID" value="QMV72243.1"/>
    <property type="molecule type" value="Genomic_DNA"/>
</dbReference>
<dbReference type="AlphaFoldDB" id="A0A7G5EE18"/>
<dbReference type="InterPro" id="IPR013078">
    <property type="entry name" value="His_Pase_superF_clade-1"/>
</dbReference>
<feature type="active site" description="Tele-phosphohistidine intermediate" evidence="1">
    <location>
        <position position="11"/>
    </location>
</feature>
<sequence length="213" mass="23336">MHSTQIIAIRHGETDWNLAARIQGHTDIPLNATGERQARQLAQALAETPLAHIYSSDLQRALRTAQAMAQANGAPISTHSALRERSFGDYEGFRFADIEVSDPPSALRWRKRDPVFAPPQGESLQVLQARVSQIVGELAAGHLGQQIALVAHGGVLDCLYRLATHQEIQAPRTWELANTSVNRLLWTPDSGLTLVGWGDTSHLQTIGLDETTQ</sequence>
<evidence type="ECO:0000256" key="1">
    <source>
        <dbReference type="PIRSR" id="PIRSR613078-1"/>
    </source>
</evidence>
<dbReference type="SUPFAM" id="SSF53254">
    <property type="entry name" value="Phosphoglycerate mutase-like"/>
    <property type="match status" value="1"/>
</dbReference>
<dbReference type="InterPro" id="IPR050275">
    <property type="entry name" value="PGM_Phosphatase"/>
</dbReference>
<name>A0A7G5EE18_9BURK</name>
<feature type="binding site" evidence="2">
    <location>
        <position position="60"/>
    </location>
    <ligand>
        <name>substrate</name>
    </ligand>
</feature>
<dbReference type="RefSeq" id="WP_182326664.1">
    <property type="nucleotide sequence ID" value="NZ_CP058554.1"/>
</dbReference>
<accession>A0A7G5EE18</accession>
<evidence type="ECO:0000313" key="4">
    <source>
        <dbReference type="Proteomes" id="UP000515240"/>
    </source>
</evidence>
<proteinExistence type="predicted"/>
<dbReference type="Proteomes" id="UP000515240">
    <property type="component" value="Chromosome"/>
</dbReference>
<evidence type="ECO:0000256" key="2">
    <source>
        <dbReference type="PIRSR" id="PIRSR613078-2"/>
    </source>
</evidence>